<reference evidence="1" key="2">
    <citation type="submission" date="2015-06" db="UniProtKB">
        <authorList>
            <consortium name="EnsemblMetazoa"/>
        </authorList>
    </citation>
    <scope>IDENTIFICATION</scope>
</reference>
<protein>
    <submittedName>
        <fullName evidence="1">Uncharacterized protein</fullName>
    </submittedName>
</protein>
<organism evidence="1 2">
    <name type="scientific">Megaselia scalaris</name>
    <name type="common">Humpbacked fly</name>
    <name type="synonym">Phora scalaris</name>
    <dbReference type="NCBI Taxonomy" id="36166"/>
    <lineage>
        <taxon>Eukaryota</taxon>
        <taxon>Metazoa</taxon>
        <taxon>Ecdysozoa</taxon>
        <taxon>Arthropoda</taxon>
        <taxon>Hexapoda</taxon>
        <taxon>Insecta</taxon>
        <taxon>Pterygota</taxon>
        <taxon>Neoptera</taxon>
        <taxon>Endopterygota</taxon>
        <taxon>Diptera</taxon>
        <taxon>Brachycera</taxon>
        <taxon>Muscomorpha</taxon>
        <taxon>Platypezoidea</taxon>
        <taxon>Phoridae</taxon>
        <taxon>Megaseliini</taxon>
        <taxon>Megaselia</taxon>
    </lineage>
</organism>
<dbReference type="AlphaFoldDB" id="T1GXX7"/>
<evidence type="ECO:0000313" key="2">
    <source>
        <dbReference type="Proteomes" id="UP000015102"/>
    </source>
</evidence>
<evidence type="ECO:0000313" key="1">
    <source>
        <dbReference type="EnsemblMetazoa" id="MESCA008690-PA"/>
    </source>
</evidence>
<sequence length="76" mass="9112">MIKKYNFLAYYFNTYWFTPVEIWLSKDHLEVFVPERDEPILSCESEDFSKMQYISVSHFGGTDCEYFLDCPCEIDS</sequence>
<dbReference type="EMBL" id="CAQQ02128262">
    <property type="status" value="NOT_ANNOTATED_CDS"/>
    <property type="molecule type" value="Genomic_DNA"/>
</dbReference>
<dbReference type="HOGENOM" id="CLU_2657309_0_0_1"/>
<reference evidence="2" key="1">
    <citation type="submission" date="2013-02" db="EMBL/GenBank/DDBJ databases">
        <authorList>
            <person name="Hughes D."/>
        </authorList>
    </citation>
    <scope>NUCLEOTIDE SEQUENCE</scope>
    <source>
        <strain>Durham</strain>
        <strain evidence="2">NC isolate 2 -- Noor lab</strain>
    </source>
</reference>
<dbReference type="Proteomes" id="UP000015102">
    <property type="component" value="Unassembled WGS sequence"/>
</dbReference>
<accession>T1GXX7</accession>
<name>T1GXX7_MEGSC</name>
<keyword evidence="2" id="KW-1185">Reference proteome</keyword>
<dbReference type="EnsemblMetazoa" id="MESCA008690-RA">
    <property type="protein sequence ID" value="MESCA008690-PA"/>
    <property type="gene ID" value="MESCA008690"/>
</dbReference>
<proteinExistence type="predicted"/>